<gene>
    <name evidence="2" type="ORF">Poly30_56220</name>
</gene>
<feature type="region of interest" description="Disordered" evidence="1">
    <location>
        <begin position="1"/>
        <end position="28"/>
    </location>
</feature>
<accession>A0A518F160</accession>
<evidence type="ECO:0000256" key="1">
    <source>
        <dbReference type="SAM" id="MobiDB-lite"/>
    </source>
</evidence>
<dbReference type="Proteomes" id="UP000320390">
    <property type="component" value="Chromosome"/>
</dbReference>
<reference evidence="2 3" key="1">
    <citation type="submission" date="2019-02" db="EMBL/GenBank/DDBJ databases">
        <title>Deep-cultivation of Planctomycetes and their phenomic and genomic characterization uncovers novel biology.</title>
        <authorList>
            <person name="Wiegand S."/>
            <person name="Jogler M."/>
            <person name="Boedeker C."/>
            <person name="Pinto D."/>
            <person name="Vollmers J."/>
            <person name="Rivas-Marin E."/>
            <person name="Kohn T."/>
            <person name="Peeters S.H."/>
            <person name="Heuer A."/>
            <person name="Rast P."/>
            <person name="Oberbeckmann S."/>
            <person name="Bunk B."/>
            <person name="Jeske O."/>
            <person name="Meyerdierks A."/>
            <person name="Storesund J.E."/>
            <person name="Kallscheuer N."/>
            <person name="Luecker S."/>
            <person name="Lage O.M."/>
            <person name="Pohl T."/>
            <person name="Merkel B.J."/>
            <person name="Hornburger P."/>
            <person name="Mueller R.-W."/>
            <person name="Bruemmer F."/>
            <person name="Labrenz M."/>
            <person name="Spormann A.M."/>
            <person name="Op den Camp H."/>
            <person name="Overmann J."/>
            <person name="Amann R."/>
            <person name="Jetten M.S.M."/>
            <person name="Mascher T."/>
            <person name="Medema M.H."/>
            <person name="Devos D.P."/>
            <person name="Kaster A.-K."/>
            <person name="Ovreas L."/>
            <person name="Rohde M."/>
            <person name="Galperin M.Y."/>
            <person name="Jogler C."/>
        </authorList>
    </citation>
    <scope>NUCLEOTIDE SEQUENCE [LARGE SCALE GENOMIC DNA]</scope>
    <source>
        <strain evidence="2 3">Poly30</strain>
    </source>
</reference>
<evidence type="ECO:0000313" key="2">
    <source>
        <dbReference type="EMBL" id="QDV10060.1"/>
    </source>
</evidence>
<protein>
    <submittedName>
        <fullName evidence="2">Uncharacterized protein</fullName>
    </submittedName>
</protein>
<dbReference type="EMBL" id="CP036434">
    <property type="protein sequence ID" value="QDV10060.1"/>
    <property type="molecule type" value="Genomic_DNA"/>
</dbReference>
<evidence type="ECO:0000313" key="3">
    <source>
        <dbReference type="Proteomes" id="UP000320390"/>
    </source>
</evidence>
<proteinExistence type="predicted"/>
<keyword evidence="3" id="KW-1185">Reference proteome</keyword>
<feature type="region of interest" description="Disordered" evidence="1">
    <location>
        <begin position="185"/>
        <end position="210"/>
    </location>
</feature>
<dbReference type="AlphaFoldDB" id="A0A518F160"/>
<organism evidence="2 3">
    <name type="scientific">Saltatorellus ferox</name>
    <dbReference type="NCBI Taxonomy" id="2528018"/>
    <lineage>
        <taxon>Bacteria</taxon>
        <taxon>Pseudomonadati</taxon>
        <taxon>Planctomycetota</taxon>
        <taxon>Planctomycetia</taxon>
        <taxon>Planctomycetia incertae sedis</taxon>
        <taxon>Saltatorellus</taxon>
    </lineage>
</organism>
<feature type="compositionally biased region" description="Polar residues" evidence="1">
    <location>
        <begin position="192"/>
        <end position="210"/>
    </location>
</feature>
<sequence length="210" mass="23064">MLRSDRSSRTGRAAQHSTEGWRRQVSSPPESTYARWAGKKIPTYLHWEYAVRGEAAHPTATSGIALSSDDINLGYDLALTRDGVGARRLNAEIELDSRRLDVMDGYSVWVDGNLVAERAWIDATEIMCLRPRQRGQREEDPLAGAMTVPASFRAVAAIFLFTAAAFPYRASSSDGECRAYAARAQPVEPRTHATSGRSPWPLTTSGSGTY</sequence>
<name>A0A518F160_9BACT</name>